<dbReference type="InterPro" id="IPR023811">
    <property type="entry name" value="CHP04076"/>
</dbReference>
<name>A0A7V3VTG7_9BACT</name>
<evidence type="ECO:0000256" key="4">
    <source>
        <dbReference type="ARBA" id="ARBA00022982"/>
    </source>
</evidence>
<organism evidence="8">
    <name type="scientific">Mesoaciditoga lauensis</name>
    <dbReference type="NCBI Taxonomy" id="1495039"/>
    <lineage>
        <taxon>Bacteria</taxon>
        <taxon>Thermotogati</taxon>
        <taxon>Thermotogota</taxon>
        <taxon>Thermotogae</taxon>
        <taxon>Mesoaciditogales</taxon>
        <taxon>Mesoaciditogaceae</taxon>
        <taxon>Mesoaciditoga</taxon>
    </lineage>
</organism>
<dbReference type="PANTHER" id="PTHR42859">
    <property type="entry name" value="OXIDOREDUCTASE"/>
    <property type="match status" value="1"/>
</dbReference>
<feature type="domain" description="4Fe-4S ferredoxin-type" evidence="7">
    <location>
        <begin position="147"/>
        <end position="179"/>
    </location>
</feature>
<dbReference type="AlphaFoldDB" id="A0A7V3VTG7"/>
<dbReference type="EMBL" id="DTPE01000230">
    <property type="protein sequence ID" value="HGE75630.1"/>
    <property type="molecule type" value="Genomic_DNA"/>
</dbReference>
<dbReference type="NCBIfam" id="TIGR04076">
    <property type="entry name" value="TIGR04076 family protein"/>
    <property type="match status" value="1"/>
</dbReference>
<keyword evidence="3" id="KW-0479">Metal-binding</keyword>
<evidence type="ECO:0000256" key="2">
    <source>
        <dbReference type="ARBA" id="ARBA00022485"/>
    </source>
</evidence>
<evidence type="ECO:0000256" key="1">
    <source>
        <dbReference type="ARBA" id="ARBA00022448"/>
    </source>
</evidence>
<gene>
    <name evidence="8" type="ORF">ENX73_05850</name>
</gene>
<dbReference type="SUPFAM" id="SSF54862">
    <property type="entry name" value="4Fe-4S ferredoxins"/>
    <property type="match status" value="1"/>
</dbReference>
<keyword evidence="4" id="KW-0249">Electron transport</keyword>
<dbReference type="Gene3D" id="3.30.70.20">
    <property type="match status" value="2"/>
</dbReference>
<dbReference type="CDD" id="cd10550">
    <property type="entry name" value="DMSOR_beta_like"/>
    <property type="match status" value="1"/>
</dbReference>
<feature type="domain" description="4Fe-4S ferredoxin-type" evidence="7">
    <location>
        <begin position="210"/>
        <end position="239"/>
    </location>
</feature>
<sequence length="243" mass="26798">MYRLRVTVEKINGFCDLPMKIGDTFEVNGSAISIKKDERICLWALQSMIPFFPAKERMGSDPNDWLPKTKRIVCPDPNGGVIFKIETIDPKTGKVVDAESDKVKNGLRLKIDAEKCAGCRACELACTFEHEKLFSPELSRVKIFSDEETGIDSINVCRQCGDAPCVDSCPAGALSRDERGAIILDENKCIKCGICAKVCPFGIITFRVDSRLPIICDLCLGEPKCASVCPTEAISVDRLEEKL</sequence>
<evidence type="ECO:0000313" key="8">
    <source>
        <dbReference type="EMBL" id="HGE75630.1"/>
    </source>
</evidence>
<keyword evidence="5" id="KW-0408">Iron</keyword>
<proteinExistence type="predicted"/>
<dbReference type="GO" id="GO:0051539">
    <property type="term" value="F:4 iron, 4 sulfur cluster binding"/>
    <property type="evidence" value="ECO:0007669"/>
    <property type="project" value="UniProtKB-KW"/>
</dbReference>
<dbReference type="PROSITE" id="PS51379">
    <property type="entry name" value="4FE4S_FER_2"/>
    <property type="match status" value="4"/>
</dbReference>
<reference evidence="8" key="1">
    <citation type="journal article" date="2020" name="mSystems">
        <title>Genome- and Community-Level Interaction Insights into Carbon Utilization and Element Cycling Functions of Hydrothermarchaeota in Hydrothermal Sediment.</title>
        <authorList>
            <person name="Zhou Z."/>
            <person name="Liu Y."/>
            <person name="Xu W."/>
            <person name="Pan J."/>
            <person name="Luo Z.H."/>
            <person name="Li M."/>
        </authorList>
    </citation>
    <scope>NUCLEOTIDE SEQUENCE [LARGE SCALE GENOMIC DNA]</scope>
    <source>
        <strain evidence="8">SpSt-966</strain>
    </source>
</reference>
<keyword evidence="1" id="KW-0813">Transport</keyword>
<evidence type="ECO:0000256" key="3">
    <source>
        <dbReference type="ARBA" id="ARBA00022723"/>
    </source>
</evidence>
<feature type="domain" description="4Fe-4S ferredoxin-type" evidence="7">
    <location>
        <begin position="180"/>
        <end position="209"/>
    </location>
</feature>
<dbReference type="Pfam" id="PF13247">
    <property type="entry name" value="Fer4_11"/>
    <property type="match status" value="1"/>
</dbReference>
<protein>
    <submittedName>
        <fullName evidence="8">TIGR04076 family protein</fullName>
    </submittedName>
</protein>
<keyword evidence="6" id="KW-0411">Iron-sulfur</keyword>
<keyword evidence="2" id="KW-0004">4Fe-4S</keyword>
<feature type="domain" description="4Fe-4S ferredoxin-type" evidence="7">
    <location>
        <begin position="107"/>
        <end position="136"/>
    </location>
</feature>
<dbReference type="PANTHER" id="PTHR42859:SF10">
    <property type="entry name" value="DIMETHYLSULFOXIDE REDUCTASE CHAIN B"/>
    <property type="match status" value="1"/>
</dbReference>
<comment type="caution">
    <text evidence="8">The sequence shown here is derived from an EMBL/GenBank/DDBJ whole genome shotgun (WGS) entry which is preliminary data.</text>
</comment>
<dbReference type="Pfam" id="PF12800">
    <property type="entry name" value="Fer4_4"/>
    <property type="match status" value="1"/>
</dbReference>
<dbReference type="InterPro" id="IPR017896">
    <property type="entry name" value="4Fe4S_Fe-S-bd"/>
</dbReference>
<evidence type="ECO:0000259" key="7">
    <source>
        <dbReference type="PROSITE" id="PS51379"/>
    </source>
</evidence>
<dbReference type="InterPro" id="IPR050294">
    <property type="entry name" value="RnfB_subfamily"/>
</dbReference>
<accession>A0A7V3VTG7</accession>
<dbReference type="PROSITE" id="PS00198">
    <property type="entry name" value="4FE4S_FER_1"/>
    <property type="match status" value="1"/>
</dbReference>
<dbReference type="GO" id="GO:0046872">
    <property type="term" value="F:metal ion binding"/>
    <property type="evidence" value="ECO:0007669"/>
    <property type="project" value="UniProtKB-KW"/>
</dbReference>
<evidence type="ECO:0000256" key="6">
    <source>
        <dbReference type="ARBA" id="ARBA00023014"/>
    </source>
</evidence>
<evidence type="ECO:0000256" key="5">
    <source>
        <dbReference type="ARBA" id="ARBA00023004"/>
    </source>
</evidence>
<dbReference type="InterPro" id="IPR017900">
    <property type="entry name" value="4Fe4S_Fe_S_CS"/>
</dbReference>